<organism evidence="1 2">
    <name type="scientific">Mesorhizobium qingshengii</name>
    <dbReference type="NCBI Taxonomy" id="1165689"/>
    <lineage>
        <taxon>Bacteria</taxon>
        <taxon>Pseudomonadati</taxon>
        <taxon>Pseudomonadota</taxon>
        <taxon>Alphaproteobacteria</taxon>
        <taxon>Hyphomicrobiales</taxon>
        <taxon>Phyllobacteriaceae</taxon>
        <taxon>Mesorhizobium</taxon>
    </lineage>
</organism>
<name>A0ABT4QZ85_9HYPH</name>
<comment type="caution">
    <text evidence="1">The sequence shown here is derived from an EMBL/GenBank/DDBJ whole genome shotgun (WGS) entry which is preliminary data.</text>
</comment>
<gene>
    <name evidence="1" type="ORF">OOJ09_22190</name>
</gene>
<evidence type="ECO:0000313" key="2">
    <source>
        <dbReference type="Proteomes" id="UP001152178"/>
    </source>
</evidence>
<protein>
    <submittedName>
        <fullName evidence="1">Uncharacterized protein</fullName>
    </submittedName>
</protein>
<dbReference type="RefSeq" id="WP_269907243.1">
    <property type="nucleotide sequence ID" value="NZ_JAPFQA010000011.1"/>
</dbReference>
<proteinExistence type="predicted"/>
<dbReference type="EMBL" id="JAPFQA010000011">
    <property type="protein sequence ID" value="MCZ8546906.1"/>
    <property type="molecule type" value="Genomic_DNA"/>
</dbReference>
<accession>A0ABT4QZ85</accession>
<reference evidence="1" key="1">
    <citation type="submission" date="2022-11" db="EMBL/GenBank/DDBJ databases">
        <authorList>
            <person name="Coimbra C."/>
        </authorList>
    </citation>
    <scope>NUCLEOTIDE SEQUENCE</scope>
    <source>
        <strain evidence="1">Jales19</strain>
    </source>
</reference>
<dbReference type="Proteomes" id="UP001152178">
    <property type="component" value="Unassembled WGS sequence"/>
</dbReference>
<keyword evidence="2" id="KW-1185">Reference proteome</keyword>
<evidence type="ECO:0000313" key="1">
    <source>
        <dbReference type="EMBL" id="MCZ8546906.1"/>
    </source>
</evidence>
<sequence length="68" mass="7198">MPDGSEIGCPKPHHHAGKMGDAYAALTGNPIYFARWFAPDHPSVYCDDPDALILVQALGLDPAAILAP</sequence>